<feature type="transmembrane region" description="Helical" evidence="5">
    <location>
        <begin position="37"/>
        <end position="62"/>
    </location>
</feature>
<feature type="region of interest" description="Disordered" evidence="4">
    <location>
        <begin position="679"/>
        <end position="705"/>
    </location>
</feature>
<dbReference type="NCBIfam" id="TIGR02916">
    <property type="entry name" value="PEP_his_kin"/>
    <property type="match status" value="1"/>
</dbReference>
<dbReference type="InterPro" id="IPR036097">
    <property type="entry name" value="HisK_dim/P_sf"/>
</dbReference>
<dbReference type="RefSeq" id="WP_407349702.1">
    <property type="nucleotide sequence ID" value="NZ_CP136864.1"/>
</dbReference>
<dbReference type="PRINTS" id="PR00344">
    <property type="entry name" value="BCTRLSENSOR"/>
</dbReference>
<dbReference type="PANTHER" id="PTHR43547">
    <property type="entry name" value="TWO-COMPONENT HISTIDINE KINASE"/>
    <property type="match status" value="1"/>
</dbReference>
<dbReference type="Proteomes" id="UP001626537">
    <property type="component" value="Chromosome"/>
</dbReference>
<name>A0ABZ0I8B9_9GAMM</name>
<dbReference type="PROSITE" id="PS50109">
    <property type="entry name" value="HIS_KIN"/>
    <property type="match status" value="1"/>
</dbReference>
<dbReference type="InterPro" id="IPR003594">
    <property type="entry name" value="HATPase_dom"/>
</dbReference>
<keyword evidence="8" id="KW-1185">Reference proteome</keyword>
<dbReference type="Gene3D" id="3.30.450.40">
    <property type="match status" value="1"/>
</dbReference>
<dbReference type="InterPro" id="IPR036890">
    <property type="entry name" value="HATPase_C_sf"/>
</dbReference>
<sequence>MTGNISLFSYGVAAASYALLTILLATQWRVRPLGPSLLFAASATAFWAGTIAAGTLLAYPPITLINLAELARNAGWLFFLLQLLGFQSGGSIWSWLGRSWVPVFAFSVLIGLAIIGLRPLHAMVGINANDAGDAALMLWLAIAIVGLLLVEQVYRNASSGERWGVKFLCLGLGAALTYDFFMYAEALLFRQLDTRLWQARGLVNAFAVPLLLVAIARNRNWRMDVHVSRHVVFHTVTLMGAGLYLLCMAIIGYFIEYLGGSWGGVLQVSFLAASGSLLFTLLFSGAIRARLRVWVSKHFFSYRYDYRVEWLRFTQELAELENVPPGIVESMASVTLSPGGFLLYRGSSDQLSELASWEFAPPPSPDIGNLPQWLRSSGWVIDIPEWRKSPDIYGDLDLPLWLRDSRELWLIVPLLFREELEGLLFLARTDLKDGVNWEDRDLLKTAGRQAAALLAQQRANQGLIEARQFDAFNRLSAYVVHDLKNILAQQSLILSNARKHRNNPAFVDDMISTVDNSVQRMNRLMEQMRSGIRSATTASVELGALLEQIVLARASTHPTPRLNIETDTLIIADRERLLTVFSHLVQNAQEATQDDGKVDVELTVINSFARVSIVDTGCGMSERFVREKLFTPFESTKGLTGMGIGAFESREYVRQLGGDITVKSETGAGSVFTVTLPSQSEVSTSNNDLESCEPGTSTAVPSMAE</sequence>
<dbReference type="InterPro" id="IPR004358">
    <property type="entry name" value="Sig_transdc_His_kin-like_C"/>
</dbReference>
<dbReference type="SUPFAM" id="SSF47384">
    <property type="entry name" value="Homodimeric domain of signal transducing histidine kinase"/>
    <property type="match status" value="1"/>
</dbReference>
<evidence type="ECO:0000256" key="1">
    <source>
        <dbReference type="ARBA" id="ARBA00000085"/>
    </source>
</evidence>
<dbReference type="GO" id="GO:0004673">
    <property type="term" value="F:protein histidine kinase activity"/>
    <property type="evidence" value="ECO:0007669"/>
    <property type="project" value="UniProtKB-EC"/>
</dbReference>
<gene>
    <name evidence="7" type="primary">prsK</name>
    <name evidence="7" type="ORF">R0135_07825</name>
</gene>
<evidence type="ECO:0000256" key="5">
    <source>
        <dbReference type="SAM" id="Phobius"/>
    </source>
</evidence>
<evidence type="ECO:0000313" key="7">
    <source>
        <dbReference type="EMBL" id="WOJ95069.1"/>
    </source>
</evidence>
<dbReference type="SMART" id="SM00387">
    <property type="entry name" value="HATPase_c"/>
    <property type="match status" value="1"/>
</dbReference>
<evidence type="ECO:0000256" key="3">
    <source>
        <dbReference type="ARBA" id="ARBA00022553"/>
    </source>
</evidence>
<dbReference type="CDD" id="cd00082">
    <property type="entry name" value="HisKA"/>
    <property type="match status" value="1"/>
</dbReference>
<feature type="transmembrane region" description="Helical" evidence="5">
    <location>
        <begin position="231"/>
        <end position="255"/>
    </location>
</feature>
<keyword evidence="7" id="KW-0808">Transferase</keyword>
<feature type="transmembrane region" description="Helical" evidence="5">
    <location>
        <begin position="201"/>
        <end position="219"/>
    </location>
</feature>
<feature type="transmembrane region" description="Helical" evidence="5">
    <location>
        <begin position="134"/>
        <end position="151"/>
    </location>
</feature>
<dbReference type="EC" id="2.7.13.3" evidence="2"/>
<dbReference type="InterPro" id="IPR003661">
    <property type="entry name" value="HisK_dim/P_dom"/>
</dbReference>
<keyword evidence="3" id="KW-0597">Phosphoprotein</keyword>
<feature type="transmembrane region" description="Helical" evidence="5">
    <location>
        <begin position="103"/>
        <end position="122"/>
    </location>
</feature>
<proteinExistence type="predicted"/>
<reference evidence="7 8" key="1">
    <citation type="submission" date="2023-10" db="EMBL/GenBank/DDBJ databases">
        <title>Two novel species belonging to the OM43/NOR5 clade.</title>
        <authorList>
            <person name="Park M."/>
        </authorList>
    </citation>
    <scope>NUCLEOTIDE SEQUENCE [LARGE SCALE GENOMIC DNA]</scope>
    <source>
        <strain evidence="7 8">IMCC43200</strain>
    </source>
</reference>
<dbReference type="InterPro" id="IPR014265">
    <property type="entry name" value="XrtA/PrsK"/>
</dbReference>
<accession>A0ABZ0I8B9</accession>
<evidence type="ECO:0000313" key="8">
    <source>
        <dbReference type="Proteomes" id="UP001626537"/>
    </source>
</evidence>
<keyword evidence="5" id="KW-1133">Transmembrane helix</keyword>
<dbReference type="InterPro" id="IPR005467">
    <property type="entry name" value="His_kinase_dom"/>
</dbReference>
<dbReference type="SUPFAM" id="SSF55781">
    <property type="entry name" value="GAF domain-like"/>
    <property type="match status" value="1"/>
</dbReference>
<dbReference type="InterPro" id="IPR029016">
    <property type="entry name" value="GAF-like_dom_sf"/>
</dbReference>
<feature type="transmembrane region" description="Helical" evidence="5">
    <location>
        <begin position="261"/>
        <end position="283"/>
    </location>
</feature>
<dbReference type="PANTHER" id="PTHR43547:SF2">
    <property type="entry name" value="HYBRID SIGNAL TRANSDUCTION HISTIDINE KINASE C"/>
    <property type="match status" value="1"/>
</dbReference>
<organism evidence="7 8">
    <name type="scientific">Congregibacter variabilis</name>
    <dbReference type="NCBI Taxonomy" id="3081200"/>
    <lineage>
        <taxon>Bacteria</taxon>
        <taxon>Pseudomonadati</taxon>
        <taxon>Pseudomonadota</taxon>
        <taxon>Gammaproteobacteria</taxon>
        <taxon>Cellvibrionales</taxon>
        <taxon>Halieaceae</taxon>
        <taxon>Congregibacter</taxon>
    </lineage>
</organism>
<evidence type="ECO:0000259" key="6">
    <source>
        <dbReference type="PROSITE" id="PS50109"/>
    </source>
</evidence>
<feature type="domain" description="Histidine kinase" evidence="6">
    <location>
        <begin position="478"/>
        <end position="680"/>
    </location>
</feature>
<dbReference type="Gene3D" id="1.10.287.130">
    <property type="match status" value="1"/>
</dbReference>
<comment type="catalytic activity">
    <reaction evidence="1">
        <text>ATP + protein L-histidine = ADP + protein N-phospho-L-histidine.</text>
        <dbReference type="EC" id="2.7.13.3"/>
    </reaction>
</comment>
<evidence type="ECO:0000256" key="2">
    <source>
        <dbReference type="ARBA" id="ARBA00012438"/>
    </source>
</evidence>
<dbReference type="Gene3D" id="3.30.565.10">
    <property type="entry name" value="Histidine kinase-like ATPase, C-terminal domain"/>
    <property type="match status" value="1"/>
</dbReference>
<feature type="transmembrane region" description="Helical" evidence="5">
    <location>
        <begin position="6"/>
        <end position="25"/>
    </location>
</feature>
<protein>
    <recommendedName>
        <fullName evidence="2">histidine kinase</fullName>
        <ecNumber evidence="2">2.7.13.3</ecNumber>
    </recommendedName>
</protein>
<feature type="transmembrane region" description="Helical" evidence="5">
    <location>
        <begin position="163"/>
        <end position="181"/>
    </location>
</feature>
<keyword evidence="7" id="KW-0418">Kinase</keyword>
<feature type="transmembrane region" description="Helical" evidence="5">
    <location>
        <begin position="74"/>
        <end position="96"/>
    </location>
</feature>
<evidence type="ECO:0000256" key="4">
    <source>
        <dbReference type="SAM" id="MobiDB-lite"/>
    </source>
</evidence>
<keyword evidence="5" id="KW-0812">Transmembrane</keyword>
<dbReference type="EMBL" id="CP136864">
    <property type="protein sequence ID" value="WOJ95069.1"/>
    <property type="molecule type" value="Genomic_DNA"/>
</dbReference>
<keyword evidence="5" id="KW-0472">Membrane</keyword>
<dbReference type="SUPFAM" id="SSF55874">
    <property type="entry name" value="ATPase domain of HSP90 chaperone/DNA topoisomerase II/histidine kinase"/>
    <property type="match status" value="1"/>
</dbReference>
<dbReference type="Pfam" id="PF02518">
    <property type="entry name" value="HATPase_c"/>
    <property type="match status" value="1"/>
</dbReference>